<protein>
    <submittedName>
        <fullName evidence="11">Histidine kinase/DNA gyrase B/HSP90-like ATPase</fullName>
    </submittedName>
</protein>
<dbReference type="Gene3D" id="1.20.5.1930">
    <property type="match status" value="1"/>
</dbReference>
<feature type="transmembrane region" description="Helical" evidence="9">
    <location>
        <begin position="130"/>
        <end position="150"/>
    </location>
</feature>
<evidence type="ECO:0000256" key="2">
    <source>
        <dbReference type="ARBA" id="ARBA00022475"/>
    </source>
</evidence>
<dbReference type="SUPFAM" id="SSF55874">
    <property type="entry name" value="ATPase domain of HSP90 chaperone/DNA topoisomerase II/histidine kinase"/>
    <property type="match status" value="1"/>
</dbReference>
<feature type="transmembrane region" description="Helical" evidence="9">
    <location>
        <begin position="240"/>
        <end position="258"/>
    </location>
</feature>
<reference evidence="11 12" key="1">
    <citation type="submission" date="2019-03" db="EMBL/GenBank/DDBJ databases">
        <title>Genomic Encyclopedia of Type Strains, Phase IV (KMG-IV): sequencing the most valuable type-strain genomes for metagenomic binning, comparative biology and taxonomic classification.</title>
        <authorList>
            <person name="Goeker M."/>
        </authorList>
    </citation>
    <scope>NUCLEOTIDE SEQUENCE [LARGE SCALE GENOMIC DNA]</scope>
    <source>
        <strain evidence="11 12">DSM 45934</strain>
    </source>
</reference>
<organism evidence="11 12">
    <name type="scientific">Actinocrispum wychmicini</name>
    <dbReference type="NCBI Taxonomy" id="1213861"/>
    <lineage>
        <taxon>Bacteria</taxon>
        <taxon>Bacillati</taxon>
        <taxon>Actinomycetota</taxon>
        <taxon>Actinomycetes</taxon>
        <taxon>Pseudonocardiales</taxon>
        <taxon>Pseudonocardiaceae</taxon>
        <taxon>Actinocrispum</taxon>
    </lineage>
</organism>
<dbReference type="AlphaFoldDB" id="A0A4R2IMS1"/>
<dbReference type="GO" id="GO:0005886">
    <property type="term" value="C:plasma membrane"/>
    <property type="evidence" value="ECO:0007669"/>
    <property type="project" value="UniProtKB-SubCell"/>
</dbReference>
<evidence type="ECO:0000256" key="9">
    <source>
        <dbReference type="SAM" id="Phobius"/>
    </source>
</evidence>
<dbReference type="InterPro" id="IPR050482">
    <property type="entry name" value="Sensor_HK_TwoCompSys"/>
</dbReference>
<keyword evidence="8 9" id="KW-0472">Membrane</keyword>
<dbReference type="CDD" id="cd16917">
    <property type="entry name" value="HATPase_UhpB-NarQ-NarX-like"/>
    <property type="match status" value="1"/>
</dbReference>
<comment type="caution">
    <text evidence="11">The sequence shown here is derived from an EMBL/GenBank/DDBJ whole genome shotgun (WGS) entry which is preliminary data.</text>
</comment>
<feature type="transmembrane region" description="Helical" evidence="9">
    <location>
        <begin position="212"/>
        <end position="228"/>
    </location>
</feature>
<dbReference type="InterPro" id="IPR011712">
    <property type="entry name" value="Sig_transdc_His_kin_sub3_dim/P"/>
</dbReference>
<evidence type="ECO:0000256" key="5">
    <source>
        <dbReference type="ARBA" id="ARBA00022777"/>
    </source>
</evidence>
<dbReference type="Proteomes" id="UP000295680">
    <property type="component" value="Unassembled WGS sequence"/>
</dbReference>
<dbReference type="RefSeq" id="WP_165961042.1">
    <property type="nucleotide sequence ID" value="NZ_SLWS01000021.1"/>
</dbReference>
<proteinExistence type="predicted"/>
<evidence type="ECO:0000256" key="1">
    <source>
        <dbReference type="ARBA" id="ARBA00004651"/>
    </source>
</evidence>
<dbReference type="Pfam" id="PF07730">
    <property type="entry name" value="HisKA_3"/>
    <property type="match status" value="1"/>
</dbReference>
<evidence type="ECO:0000256" key="3">
    <source>
        <dbReference type="ARBA" id="ARBA00022679"/>
    </source>
</evidence>
<keyword evidence="5 11" id="KW-0418">Kinase</keyword>
<dbReference type="PANTHER" id="PTHR24421">
    <property type="entry name" value="NITRATE/NITRITE SENSOR PROTEIN NARX-RELATED"/>
    <property type="match status" value="1"/>
</dbReference>
<dbReference type="Gene3D" id="3.30.565.10">
    <property type="entry name" value="Histidine kinase-like ATPase, C-terminal domain"/>
    <property type="match status" value="1"/>
</dbReference>
<sequence length="668" mass="71834">MGVAAVLWVSSVLATAGGVVIAVDGGQATTLFPEPYRLFVLAPAAVILPSMGLLILFGRPRHGIGWLLVGQGFSHAVQILLRSLWVVPGHASTGAFLAVWGAKWTWILPWVAFTALPLFFPDGRIADRRWWWLVGMVAFAGVADELNFSFDQRGVKFGTSPVPNPLYVPGWEAVAGTVSVVVLVIRVAAAPLALAGLLRVYRRGDALRRRQIVLFVPIYLVYATQWWLSALQPLPPRAQVVNDLGIAMLCLGAITYVVTRERLYDLDRMARRLLVGVTLLGLLAGGYVVAVTTVLRSLPDTRTLGAAVLPLLAALTGLGLRPVARWLNTTVDRLFYGDRARPLDVVRLLATNLRDGLAPDQVPHEVCQTTVHSLRLPWAAIEVDTAAGARRLAAVGVPTATEASPIELRHRGRLIGWLMVRPRAKQSTLDGPDVEALRWLADHIAPVISALQLAEELRASRERIVSAREEERRRLRRDIHDGLGPALAGLRLRLDTAASLLPPNSQPGPLLAQCAAAAEDLVVGLRQITENLRPPSLDDLGLVSAIEQLTMKLSSGGLEIEASLPDQVPPLPAAVEVAAYRIVAEALTNIVVHADATSGQVTLSVTESELRLEISDNGVGIEASESTRTRPAGIGLQSMAERAAEIGGACTVRSGRDNGTLVSVILPR</sequence>
<feature type="transmembrane region" description="Helical" evidence="9">
    <location>
        <begin position="38"/>
        <end position="57"/>
    </location>
</feature>
<dbReference type="GO" id="GO:0046983">
    <property type="term" value="F:protein dimerization activity"/>
    <property type="evidence" value="ECO:0007669"/>
    <property type="project" value="InterPro"/>
</dbReference>
<keyword evidence="3" id="KW-0808">Transferase</keyword>
<evidence type="ECO:0000313" key="12">
    <source>
        <dbReference type="Proteomes" id="UP000295680"/>
    </source>
</evidence>
<evidence type="ECO:0000256" key="4">
    <source>
        <dbReference type="ARBA" id="ARBA00022692"/>
    </source>
</evidence>
<dbReference type="SMART" id="SM00387">
    <property type="entry name" value="HATPase_c"/>
    <property type="match status" value="1"/>
</dbReference>
<feature type="transmembrane region" description="Helical" evidence="9">
    <location>
        <begin position="97"/>
        <end position="118"/>
    </location>
</feature>
<evidence type="ECO:0000256" key="7">
    <source>
        <dbReference type="ARBA" id="ARBA00023012"/>
    </source>
</evidence>
<dbReference type="InterPro" id="IPR036890">
    <property type="entry name" value="HATPase_C_sf"/>
</dbReference>
<feature type="transmembrane region" description="Helical" evidence="9">
    <location>
        <begin position="270"/>
        <end position="292"/>
    </location>
</feature>
<comment type="subcellular location">
    <subcellularLocation>
        <location evidence="1">Cell membrane</location>
        <topology evidence="1">Multi-pass membrane protein</topology>
    </subcellularLocation>
</comment>
<gene>
    <name evidence="11" type="ORF">EV192_12122</name>
</gene>
<dbReference type="PANTHER" id="PTHR24421:SF37">
    <property type="entry name" value="SENSOR HISTIDINE KINASE NARS"/>
    <property type="match status" value="1"/>
</dbReference>
<evidence type="ECO:0000256" key="6">
    <source>
        <dbReference type="ARBA" id="ARBA00022989"/>
    </source>
</evidence>
<keyword evidence="2" id="KW-1003">Cell membrane</keyword>
<evidence type="ECO:0000256" key="8">
    <source>
        <dbReference type="ARBA" id="ARBA00023136"/>
    </source>
</evidence>
<feature type="transmembrane region" description="Helical" evidence="9">
    <location>
        <begin position="170"/>
        <end position="200"/>
    </location>
</feature>
<dbReference type="EMBL" id="SLWS01000021">
    <property type="protein sequence ID" value="TCO45258.1"/>
    <property type="molecule type" value="Genomic_DNA"/>
</dbReference>
<dbReference type="InterPro" id="IPR003594">
    <property type="entry name" value="HATPase_dom"/>
</dbReference>
<feature type="domain" description="Histidine kinase" evidence="10">
    <location>
        <begin position="581"/>
        <end position="668"/>
    </location>
</feature>
<evidence type="ECO:0000313" key="11">
    <source>
        <dbReference type="EMBL" id="TCO45258.1"/>
    </source>
</evidence>
<dbReference type="PROSITE" id="PS50109">
    <property type="entry name" value="HIS_KIN"/>
    <property type="match status" value="1"/>
</dbReference>
<keyword evidence="7" id="KW-0902">Two-component regulatory system</keyword>
<accession>A0A4R2IMS1</accession>
<dbReference type="GO" id="GO:0000155">
    <property type="term" value="F:phosphorelay sensor kinase activity"/>
    <property type="evidence" value="ECO:0007669"/>
    <property type="project" value="InterPro"/>
</dbReference>
<dbReference type="InterPro" id="IPR005467">
    <property type="entry name" value="His_kinase_dom"/>
</dbReference>
<name>A0A4R2IMS1_9PSEU</name>
<keyword evidence="12" id="KW-1185">Reference proteome</keyword>
<feature type="transmembrane region" description="Helical" evidence="9">
    <location>
        <begin position="64"/>
        <end position="85"/>
    </location>
</feature>
<keyword evidence="4 9" id="KW-0812">Transmembrane</keyword>
<evidence type="ECO:0000259" key="10">
    <source>
        <dbReference type="PROSITE" id="PS50109"/>
    </source>
</evidence>
<dbReference type="Pfam" id="PF02518">
    <property type="entry name" value="HATPase_c"/>
    <property type="match status" value="1"/>
</dbReference>
<keyword evidence="6 9" id="KW-1133">Transmembrane helix</keyword>